<comment type="subcellular location">
    <subcellularLocation>
        <location evidence="1 4">Nucleus</location>
    </subcellularLocation>
</comment>
<feature type="region of interest" description="Disordered" evidence="5">
    <location>
        <begin position="1"/>
        <end position="27"/>
    </location>
</feature>
<evidence type="ECO:0000256" key="1">
    <source>
        <dbReference type="ARBA" id="ARBA00004123"/>
    </source>
</evidence>
<sequence>MPGQANSDKEQMRDNSIQQGLEQPTPSRKLKVEDALSYMDKVKYEFSNQPEVYGDFLALLIKFKKKKIDYPEVIARISSLFNGHPELIMGFNVWLPPCHQIKI</sequence>
<organism evidence="6 7">
    <name type="scientific">Macrosiphum euphorbiae</name>
    <name type="common">potato aphid</name>
    <dbReference type="NCBI Taxonomy" id="13131"/>
    <lineage>
        <taxon>Eukaryota</taxon>
        <taxon>Metazoa</taxon>
        <taxon>Ecdysozoa</taxon>
        <taxon>Arthropoda</taxon>
        <taxon>Hexapoda</taxon>
        <taxon>Insecta</taxon>
        <taxon>Pterygota</taxon>
        <taxon>Neoptera</taxon>
        <taxon>Paraneoptera</taxon>
        <taxon>Hemiptera</taxon>
        <taxon>Sternorrhyncha</taxon>
        <taxon>Aphidomorpha</taxon>
        <taxon>Aphidoidea</taxon>
        <taxon>Aphididae</taxon>
        <taxon>Macrosiphini</taxon>
        <taxon>Macrosiphum</taxon>
    </lineage>
</organism>
<dbReference type="SUPFAM" id="SSF47762">
    <property type="entry name" value="PAH2 domain"/>
    <property type="match status" value="1"/>
</dbReference>
<dbReference type="AlphaFoldDB" id="A0AAV0WWG2"/>
<feature type="compositionally biased region" description="Polar residues" evidence="5">
    <location>
        <begin position="14"/>
        <end position="26"/>
    </location>
</feature>
<dbReference type="PANTHER" id="PTHR12346">
    <property type="entry name" value="SIN3B-RELATED"/>
    <property type="match status" value="1"/>
</dbReference>
<dbReference type="GO" id="GO:0070822">
    <property type="term" value="C:Sin3-type complex"/>
    <property type="evidence" value="ECO:0007669"/>
    <property type="project" value="TreeGrafter"/>
</dbReference>
<keyword evidence="2" id="KW-0678">Repressor</keyword>
<dbReference type="Proteomes" id="UP001160148">
    <property type="component" value="Unassembled WGS sequence"/>
</dbReference>
<evidence type="ECO:0000256" key="3">
    <source>
        <dbReference type="ARBA" id="ARBA00023242"/>
    </source>
</evidence>
<name>A0AAV0WWG2_9HEMI</name>
<dbReference type="GO" id="GO:0000122">
    <property type="term" value="P:negative regulation of transcription by RNA polymerase II"/>
    <property type="evidence" value="ECO:0007669"/>
    <property type="project" value="TreeGrafter"/>
</dbReference>
<dbReference type="Gene3D" id="1.20.1160.11">
    <property type="entry name" value="Paired amphipathic helix"/>
    <property type="match status" value="1"/>
</dbReference>
<reference evidence="6 7" key="1">
    <citation type="submission" date="2023-01" db="EMBL/GenBank/DDBJ databases">
        <authorList>
            <person name="Whitehead M."/>
        </authorList>
    </citation>
    <scope>NUCLEOTIDE SEQUENCE [LARGE SCALE GENOMIC DNA]</scope>
</reference>
<dbReference type="EMBL" id="CARXXK010000003">
    <property type="protein sequence ID" value="CAI6360374.1"/>
    <property type="molecule type" value="Genomic_DNA"/>
</dbReference>
<keyword evidence="7" id="KW-1185">Reference proteome</keyword>
<evidence type="ECO:0000256" key="4">
    <source>
        <dbReference type="PROSITE-ProRule" id="PRU00810"/>
    </source>
</evidence>
<dbReference type="InterPro" id="IPR036600">
    <property type="entry name" value="PAH_sf"/>
</dbReference>
<evidence type="ECO:0000313" key="6">
    <source>
        <dbReference type="EMBL" id="CAI6360374.1"/>
    </source>
</evidence>
<dbReference type="PROSITE" id="PS51477">
    <property type="entry name" value="PAH"/>
    <property type="match status" value="1"/>
</dbReference>
<evidence type="ECO:0000256" key="2">
    <source>
        <dbReference type="ARBA" id="ARBA00022491"/>
    </source>
</evidence>
<accession>A0AAV0WWG2</accession>
<evidence type="ECO:0000313" key="7">
    <source>
        <dbReference type="Proteomes" id="UP001160148"/>
    </source>
</evidence>
<protein>
    <submittedName>
        <fullName evidence="6">Uncharacterized protein</fullName>
    </submittedName>
</protein>
<dbReference type="FunFam" id="1.20.1160.11:FF:000001">
    <property type="entry name" value="Paired amphipathic helix protein Sin3"/>
    <property type="match status" value="1"/>
</dbReference>
<dbReference type="GO" id="GO:0003714">
    <property type="term" value="F:transcription corepressor activity"/>
    <property type="evidence" value="ECO:0007669"/>
    <property type="project" value="InterPro"/>
</dbReference>
<dbReference type="InterPro" id="IPR039774">
    <property type="entry name" value="Sin3-like"/>
</dbReference>
<dbReference type="Pfam" id="PF02671">
    <property type="entry name" value="PAH"/>
    <property type="match status" value="1"/>
</dbReference>
<evidence type="ECO:0000256" key="5">
    <source>
        <dbReference type="SAM" id="MobiDB-lite"/>
    </source>
</evidence>
<dbReference type="InterPro" id="IPR003822">
    <property type="entry name" value="PAH"/>
</dbReference>
<keyword evidence="3 4" id="KW-0539">Nucleus</keyword>
<dbReference type="PANTHER" id="PTHR12346:SF0">
    <property type="entry name" value="SIN3A, ISOFORM G"/>
    <property type="match status" value="1"/>
</dbReference>
<proteinExistence type="predicted"/>
<gene>
    <name evidence="6" type="ORF">MEUPH1_LOCUS15685</name>
</gene>
<comment type="caution">
    <text evidence="6">The sequence shown here is derived from an EMBL/GenBank/DDBJ whole genome shotgun (WGS) entry which is preliminary data.</text>
</comment>